<name>A0ABV4A6P4_9ENTR</name>
<protein>
    <submittedName>
        <fullName evidence="2">DUF1837 domain-containing protein</fullName>
    </submittedName>
</protein>
<gene>
    <name evidence="2" type="ORF">AB7Z85_04560</name>
</gene>
<evidence type="ECO:0000313" key="2">
    <source>
        <dbReference type="EMBL" id="MEX9251787.1"/>
    </source>
</evidence>
<dbReference type="Pfam" id="PF08878">
    <property type="entry name" value="HamA"/>
    <property type="match status" value="1"/>
</dbReference>
<accession>A0ABV4A6P4</accession>
<proteinExistence type="predicted"/>
<dbReference type="InterPro" id="IPR014976">
    <property type="entry name" value="AbpA_HamA_C"/>
</dbReference>
<comment type="caution">
    <text evidence="2">The sequence shown here is derived from an EMBL/GenBank/DDBJ whole genome shotgun (WGS) entry which is preliminary data.</text>
</comment>
<dbReference type="Proteomes" id="UP001561463">
    <property type="component" value="Unassembled WGS sequence"/>
</dbReference>
<evidence type="ECO:0000313" key="3">
    <source>
        <dbReference type="Proteomes" id="UP001561463"/>
    </source>
</evidence>
<sequence length="299" mass="34366">MDMLLPIRVNKRFLNLFRTLTLDKAPRQSTVNLHVLNIESNSFVYNKLVEELRDLIVCYVHSNRRIAEFEKNHPSFSPKPYLEAIQKFRIYTSNEGELGELLLYAFLESGLNAPKLLSKMELKTDANDYIKGSDGIHLLEIDNNYQLIFGESKMYSDLLEGAREAFDSIADFKANGLGFERGLIDTHVINEMVTEEGYETIKSILLPSGNNGPNLDLSFGVFLGFELPVSDTQLSMRNNDFRDWAYSFVKNNASRVIDTIEKRIIKHKLFGHDFHIYIVPFTDIDITRKKLIQEMLTIG</sequence>
<reference evidence="2 3" key="1">
    <citation type="submission" date="2024-03" db="EMBL/GenBank/DDBJ databases">
        <title>Role of Flies in the Dissemination of Carbapenem-Resistant Enterobacteriaceae (CRE): An Epidemiological and Genomic Study in China.</title>
        <authorList>
            <person name="Chen K."/>
            <person name="Zhang R."/>
            <person name="Chen S."/>
        </authorList>
    </citation>
    <scope>NUCLEOTIDE SEQUENCE [LARGE SCALE GENOMIC DNA]</scope>
    <source>
        <strain evidence="3">fly-313</strain>
    </source>
</reference>
<dbReference type="RefSeq" id="WP_369496994.1">
    <property type="nucleotide sequence ID" value="NZ_JBFZPZ010000002.1"/>
</dbReference>
<organism evidence="2 3">
    <name type="scientific">Pseudenterobacter timonensis</name>
    <dbReference type="NCBI Taxonomy" id="1755099"/>
    <lineage>
        <taxon>Bacteria</taxon>
        <taxon>Pseudomonadati</taxon>
        <taxon>Pseudomonadota</taxon>
        <taxon>Gammaproteobacteria</taxon>
        <taxon>Enterobacterales</taxon>
        <taxon>Enterobacteriaceae</taxon>
        <taxon>Pseudenterobacter</taxon>
    </lineage>
</organism>
<dbReference type="EMBL" id="JBFZPZ010000002">
    <property type="protein sequence ID" value="MEX9251787.1"/>
    <property type="molecule type" value="Genomic_DNA"/>
</dbReference>
<keyword evidence="3" id="KW-1185">Reference proteome</keyword>
<evidence type="ECO:0000259" key="1">
    <source>
        <dbReference type="Pfam" id="PF08878"/>
    </source>
</evidence>
<feature type="domain" description="Anti-bacteriophage protein A/HamA C-terminal" evidence="1">
    <location>
        <begin position="23"/>
        <end position="294"/>
    </location>
</feature>